<gene>
    <name evidence="2" type="ORF">TNCV_151811</name>
</gene>
<dbReference type="EMBL" id="BMAU01021173">
    <property type="protein sequence ID" value="GFX93375.1"/>
    <property type="molecule type" value="Genomic_DNA"/>
</dbReference>
<evidence type="ECO:0000313" key="3">
    <source>
        <dbReference type="Proteomes" id="UP000887159"/>
    </source>
</evidence>
<name>A0A8X6RN10_TRICX</name>
<sequence length="136" mass="15547">MDYEKIISSSVIGNLMLENEWLRKFTEQLLPHMEAWYTMNVQVTTVKRSVVLINPHAETTENPSNDDLNKEFGSSSVQEVSSTDVAGQDVSPSAKDIGSQWQGYHLFQKDHYKAFQENQASSQETSSLKRDQMWCI</sequence>
<comment type="caution">
    <text evidence="2">The sequence shown here is derived from an EMBL/GenBank/DDBJ whole genome shotgun (WGS) entry which is preliminary data.</text>
</comment>
<accession>A0A8X6RN10</accession>
<organism evidence="2 3">
    <name type="scientific">Trichonephila clavipes</name>
    <name type="common">Golden silk orbweaver</name>
    <name type="synonym">Nephila clavipes</name>
    <dbReference type="NCBI Taxonomy" id="2585209"/>
    <lineage>
        <taxon>Eukaryota</taxon>
        <taxon>Metazoa</taxon>
        <taxon>Ecdysozoa</taxon>
        <taxon>Arthropoda</taxon>
        <taxon>Chelicerata</taxon>
        <taxon>Arachnida</taxon>
        <taxon>Araneae</taxon>
        <taxon>Araneomorphae</taxon>
        <taxon>Entelegynae</taxon>
        <taxon>Araneoidea</taxon>
        <taxon>Nephilidae</taxon>
        <taxon>Trichonephila</taxon>
    </lineage>
</organism>
<feature type="region of interest" description="Disordered" evidence="1">
    <location>
        <begin position="56"/>
        <end position="96"/>
    </location>
</feature>
<evidence type="ECO:0000256" key="1">
    <source>
        <dbReference type="SAM" id="MobiDB-lite"/>
    </source>
</evidence>
<dbReference type="AlphaFoldDB" id="A0A8X6RN10"/>
<reference evidence="2" key="1">
    <citation type="submission" date="2020-08" db="EMBL/GenBank/DDBJ databases">
        <title>Multicomponent nature underlies the extraordinary mechanical properties of spider dragline silk.</title>
        <authorList>
            <person name="Kono N."/>
            <person name="Nakamura H."/>
            <person name="Mori M."/>
            <person name="Yoshida Y."/>
            <person name="Ohtoshi R."/>
            <person name="Malay A.D."/>
            <person name="Moran D.A.P."/>
            <person name="Tomita M."/>
            <person name="Numata K."/>
            <person name="Arakawa K."/>
        </authorList>
    </citation>
    <scope>NUCLEOTIDE SEQUENCE</scope>
</reference>
<dbReference type="Proteomes" id="UP000887159">
    <property type="component" value="Unassembled WGS sequence"/>
</dbReference>
<protein>
    <submittedName>
        <fullName evidence="2">Uncharacterized protein</fullName>
    </submittedName>
</protein>
<keyword evidence="3" id="KW-1185">Reference proteome</keyword>
<evidence type="ECO:0000313" key="2">
    <source>
        <dbReference type="EMBL" id="GFX93375.1"/>
    </source>
</evidence>
<proteinExistence type="predicted"/>
<feature type="compositionally biased region" description="Polar residues" evidence="1">
    <location>
        <begin position="60"/>
        <end position="85"/>
    </location>
</feature>